<sequence length="175" mass="19376">MDGPTVSVSLPKKAAKKSVSWGVVETIEFRVSYSSCVVPSGGGPPVGIIGSPIGKSVAALGNDAALIEEEDRRPRCDMNDVWICPVERVRILEQESGFLLEDIALMCREIQAIQQSRAYAQLDFDTSFMLGSGNVQQLELLRDLRLAMQQPHHQPREKIVLLEHHEIERTQQVAA</sequence>
<dbReference type="Proteomes" id="UP001209570">
    <property type="component" value="Unassembled WGS sequence"/>
</dbReference>
<evidence type="ECO:0000313" key="1">
    <source>
        <dbReference type="EMBL" id="KAJ0400115.1"/>
    </source>
</evidence>
<reference evidence="1" key="1">
    <citation type="submission" date="2021-12" db="EMBL/GenBank/DDBJ databases">
        <title>Prjna785345.</title>
        <authorList>
            <person name="Rujirawat T."/>
            <person name="Krajaejun T."/>
        </authorList>
    </citation>
    <scope>NUCLEOTIDE SEQUENCE</scope>
    <source>
        <strain evidence="1">Pi057C3</strain>
    </source>
</reference>
<evidence type="ECO:0000313" key="2">
    <source>
        <dbReference type="Proteomes" id="UP001209570"/>
    </source>
</evidence>
<gene>
    <name evidence="1" type="ORF">P43SY_009918</name>
</gene>
<protein>
    <submittedName>
        <fullName evidence="1">Uncharacterized protein</fullName>
    </submittedName>
</protein>
<comment type="caution">
    <text evidence="1">The sequence shown here is derived from an EMBL/GenBank/DDBJ whole genome shotgun (WGS) entry which is preliminary data.</text>
</comment>
<dbReference type="EMBL" id="JAKCXM010000162">
    <property type="protein sequence ID" value="KAJ0400115.1"/>
    <property type="molecule type" value="Genomic_DNA"/>
</dbReference>
<dbReference type="AlphaFoldDB" id="A0AAD5MA11"/>
<keyword evidence="2" id="KW-1185">Reference proteome</keyword>
<name>A0AAD5MA11_PYTIN</name>
<proteinExistence type="predicted"/>
<accession>A0AAD5MA11</accession>
<organism evidence="1 2">
    <name type="scientific">Pythium insidiosum</name>
    <name type="common">Pythiosis disease agent</name>
    <dbReference type="NCBI Taxonomy" id="114742"/>
    <lineage>
        <taxon>Eukaryota</taxon>
        <taxon>Sar</taxon>
        <taxon>Stramenopiles</taxon>
        <taxon>Oomycota</taxon>
        <taxon>Peronosporomycetes</taxon>
        <taxon>Pythiales</taxon>
        <taxon>Pythiaceae</taxon>
        <taxon>Pythium</taxon>
    </lineage>
</organism>